<sequence>MVKEGEAVQEPPEEPRSRHREFGWERFPAAGGRAYTQLAEAPSGLFRRSDDHEVFDFSAVPVMLAAERPRGAEGVVLLPLDFFGRCREQFSWLLIDLMQALTLILNQGFENATLVEPLLHHVVEDALYMHSGQWADLTADRSEEEAVREVCQLSGRDETFRFADVFDVVHFRKELHSLGVEHTVSFDDFLEQGGSIDTLFLLNTAFQPGGAWVRNIFAEPLLHCRDDEHFNRFVQLISPSSHGTFELKAFDGREVFVKRVICLAADASNTSVHLDNEKFEREMREALKYGSRLGFQLYFWSGPERTRFKLHWGQLGWLPPLWRVLKFHPHIERLADATVRSFQQPGRPFVAVHWRWRDLAAGGLMEPLVLQIYELYESLVSCVPEHLHCANLFVMTNLASASENFQTLQAQHASACGPNRLHSLDTLMALIPARPSSWGKLHVFLLDMAISVRANFFLGYGGGWAGDHANAGSLVVQQLRLVAGRSYWCAAWMHDDACSYSGARTISDDLPFCST</sequence>
<evidence type="ECO:0000313" key="2">
    <source>
        <dbReference type="EMBL" id="OLP76687.1"/>
    </source>
</evidence>
<dbReference type="AlphaFoldDB" id="A0A1Q9C193"/>
<keyword evidence="3" id="KW-1185">Reference proteome</keyword>
<evidence type="ECO:0000313" key="3">
    <source>
        <dbReference type="Proteomes" id="UP000186817"/>
    </source>
</evidence>
<dbReference type="Gene3D" id="3.40.50.11350">
    <property type="match status" value="1"/>
</dbReference>
<protein>
    <submittedName>
        <fullName evidence="2">Uncharacterized protein</fullName>
    </submittedName>
</protein>
<reference evidence="2 3" key="1">
    <citation type="submission" date="2016-02" db="EMBL/GenBank/DDBJ databases">
        <title>Genome analysis of coral dinoflagellate symbionts highlights evolutionary adaptations to a symbiotic lifestyle.</title>
        <authorList>
            <person name="Aranda M."/>
            <person name="Li Y."/>
            <person name="Liew Y.J."/>
            <person name="Baumgarten S."/>
            <person name="Simakov O."/>
            <person name="Wilson M."/>
            <person name="Piel J."/>
            <person name="Ashoor H."/>
            <person name="Bougouffa S."/>
            <person name="Bajic V.B."/>
            <person name="Ryu T."/>
            <person name="Ravasi T."/>
            <person name="Bayer T."/>
            <person name="Micklem G."/>
            <person name="Kim H."/>
            <person name="Bhak J."/>
            <person name="Lajeunesse T.C."/>
            <person name="Voolstra C.R."/>
        </authorList>
    </citation>
    <scope>NUCLEOTIDE SEQUENCE [LARGE SCALE GENOMIC DNA]</scope>
    <source>
        <strain evidence="2 3">CCMP2467</strain>
    </source>
</reference>
<organism evidence="2 3">
    <name type="scientific">Symbiodinium microadriaticum</name>
    <name type="common">Dinoflagellate</name>
    <name type="synonym">Zooxanthella microadriatica</name>
    <dbReference type="NCBI Taxonomy" id="2951"/>
    <lineage>
        <taxon>Eukaryota</taxon>
        <taxon>Sar</taxon>
        <taxon>Alveolata</taxon>
        <taxon>Dinophyceae</taxon>
        <taxon>Suessiales</taxon>
        <taxon>Symbiodiniaceae</taxon>
        <taxon>Symbiodinium</taxon>
    </lineage>
</organism>
<feature type="region of interest" description="Disordered" evidence="1">
    <location>
        <begin position="1"/>
        <end position="20"/>
    </location>
</feature>
<dbReference type="OrthoDB" id="421467at2759"/>
<comment type="caution">
    <text evidence="2">The sequence shown here is derived from an EMBL/GenBank/DDBJ whole genome shotgun (WGS) entry which is preliminary data.</text>
</comment>
<evidence type="ECO:0000256" key="1">
    <source>
        <dbReference type="SAM" id="MobiDB-lite"/>
    </source>
</evidence>
<dbReference type="GO" id="GO:0016740">
    <property type="term" value="F:transferase activity"/>
    <property type="evidence" value="ECO:0007669"/>
    <property type="project" value="UniProtKB-KW"/>
</dbReference>
<accession>A0A1Q9C193</accession>
<name>A0A1Q9C193_SYMMI</name>
<gene>
    <name evidence="2" type="ORF">AK812_SmicGene43346</name>
</gene>
<proteinExistence type="predicted"/>
<dbReference type="EMBL" id="LSRX01001953">
    <property type="protein sequence ID" value="OLP76687.1"/>
    <property type="molecule type" value="Genomic_DNA"/>
</dbReference>
<dbReference type="GO" id="GO:0006004">
    <property type="term" value="P:fucose metabolic process"/>
    <property type="evidence" value="ECO:0007669"/>
    <property type="project" value="UniProtKB-KW"/>
</dbReference>
<dbReference type="Proteomes" id="UP000186817">
    <property type="component" value="Unassembled WGS sequence"/>
</dbReference>